<dbReference type="InParanoid" id="A0A067Q4J5"/>
<feature type="compositionally biased region" description="Acidic residues" evidence="1">
    <location>
        <begin position="135"/>
        <end position="150"/>
    </location>
</feature>
<reference evidence="3" key="1">
    <citation type="journal article" date="2014" name="Proc. Natl. Acad. Sci. U.S.A.">
        <title>Extensive sampling of basidiomycete genomes demonstrates inadequacy of the white-rot/brown-rot paradigm for wood decay fungi.</title>
        <authorList>
            <person name="Riley R."/>
            <person name="Salamov A.A."/>
            <person name="Brown D.W."/>
            <person name="Nagy L.G."/>
            <person name="Floudas D."/>
            <person name="Held B.W."/>
            <person name="Levasseur A."/>
            <person name="Lombard V."/>
            <person name="Morin E."/>
            <person name="Otillar R."/>
            <person name="Lindquist E.A."/>
            <person name="Sun H."/>
            <person name="LaButti K.M."/>
            <person name="Schmutz J."/>
            <person name="Jabbour D."/>
            <person name="Luo H."/>
            <person name="Baker S.E."/>
            <person name="Pisabarro A.G."/>
            <person name="Walton J.D."/>
            <person name="Blanchette R.A."/>
            <person name="Henrissat B."/>
            <person name="Martin F."/>
            <person name="Cullen D."/>
            <person name="Hibbett D.S."/>
            <person name="Grigoriev I.V."/>
        </authorList>
    </citation>
    <scope>NUCLEOTIDE SEQUENCE [LARGE SCALE GENOMIC DNA]</scope>
    <source>
        <strain evidence="3">MUCL 33604</strain>
    </source>
</reference>
<evidence type="ECO:0000256" key="1">
    <source>
        <dbReference type="SAM" id="MobiDB-lite"/>
    </source>
</evidence>
<feature type="compositionally biased region" description="Basic and acidic residues" evidence="1">
    <location>
        <begin position="202"/>
        <end position="211"/>
    </location>
</feature>
<dbReference type="AlphaFoldDB" id="A0A067Q4J5"/>
<feature type="compositionally biased region" description="Low complexity" evidence="1">
    <location>
        <begin position="251"/>
        <end position="261"/>
    </location>
</feature>
<dbReference type="EMBL" id="KL197713">
    <property type="protein sequence ID" value="KDQ61085.1"/>
    <property type="molecule type" value="Genomic_DNA"/>
</dbReference>
<sequence>MPAVRNLNPGNTPRQPPQLIKRPEGQNRFNVRNVLELSKPEWEVLSHRIQELAKKHLDLSVTYRYQDPEARDKFLQEAMKQEPIFSKFEDGWPLRYYVKDRWLAYKVNYAKKVANRRSRGPRSRRAKANVKNGDVEDEEEEELEYVDEDSQAGGVSGENRASSLPVSRSFDFQENPTLDSRDPSTRTRTMLPRNAKTRSLLRRTERDHDDSPDPPESSARRQPSPLPPRPSRMTFPARTPASCPLAQSLPTSTRTSSTSRSPAKINTTTSSPLNEFLSSFIKPSPSLAKTFETYGIKSFEDWDQFVHKPKAERDEVLMKFVFVGFISLFQYQTLIFELEKLSGTCLVPR</sequence>
<dbReference type="HOGENOM" id="CLU_794683_0_0_1"/>
<feature type="compositionally biased region" description="Basic residues" evidence="1">
    <location>
        <begin position="114"/>
        <end position="128"/>
    </location>
</feature>
<evidence type="ECO:0000313" key="2">
    <source>
        <dbReference type="EMBL" id="KDQ61085.1"/>
    </source>
</evidence>
<accession>A0A067Q4J5</accession>
<keyword evidence="3" id="KW-1185">Reference proteome</keyword>
<organism evidence="2 3">
    <name type="scientific">Jaapia argillacea MUCL 33604</name>
    <dbReference type="NCBI Taxonomy" id="933084"/>
    <lineage>
        <taxon>Eukaryota</taxon>
        <taxon>Fungi</taxon>
        <taxon>Dikarya</taxon>
        <taxon>Basidiomycota</taxon>
        <taxon>Agaricomycotina</taxon>
        <taxon>Agaricomycetes</taxon>
        <taxon>Agaricomycetidae</taxon>
        <taxon>Jaapiales</taxon>
        <taxon>Jaapiaceae</taxon>
        <taxon>Jaapia</taxon>
    </lineage>
</organism>
<feature type="compositionally biased region" description="Polar residues" evidence="1">
    <location>
        <begin position="159"/>
        <end position="178"/>
    </location>
</feature>
<evidence type="ECO:0000313" key="3">
    <source>
        <dbReference type="Proteomes" id="UP000027265"/>
    </source>
</evidence>
<dbReference type="Proteomes" id="UP000027265">
    <property type="component" value="Unassembled WGS sequence"/>
</dbReference>
<feature type="region of interest" description="Disordered" evidence="1">
    <location>
        <begin position="1"/>
        <end position="25"/>
    </location>
</feature>
<gene>
    <name evidence="2" type="ORF">JAAARDRAFT_204849</name>
</gene>
<protein>
    <submittedName>
        <fullName evidence="2">Uncharacterized protein</fullName>
    </submittedName>
</protein>
<feature type="region of interest" description="Disordered" evidence="1">
    <location>
        <begin position="114"/>
        <end position="269"/>
    </location>
</feature>
<proteinExistence type="predicted"/>
<name>A0A067Q4J5_9AGAM</name>